<dbReference type="PANTHER" id="PTHR28668:SF1">
    <property type="entry name" value="TRANSMEMBRANE PROTEIN 234"/>
    <property type="match status" value="1"/>
</dbReference>
<dbReference type="Pfam" id="PF10639">
    <property type="entry name" value="TMEM234"/>
    <property type="match status" value="1"/>
</dbReference>
<evidence type="ECO:0000313" key="5">
    <source>
        <dbReference type="EMBL" id="KPM03943.1"/>
    </source>
</evidence>
<keyword evidence="4" id="KW-0472">Membrane</keyword>
<keyword evidence="2 5" id="KW-0812">Transmembrane</keyword>
<dbReference type="GO" id="GO:0016020">
    <property type="term" value="C:membrane"/>
    <property type="evidence" value="ECO:0007669"/>
    <property type="project" value="UniProtKB-SubCell"/>
</dbReference>
<name>A0A131ZZ45_SARSC</name>
<keyword evidence="3" id="KW-1133">Transmembrane helix</keyword>
<dbReference type="InterPro" id="IPR018908">
    <property type="entry name" value="TMEM234"/>
</dbReference>
<comment type="subcellular location">
    <subcellularLocation>
        <location evidence="1">Membrane</location>
        <topology evidence="1">Multi-pass membrane protein</topology>
    </subcellularLocation>
</comment>
<protein>
    <submittedName>
        <fullName evidence="5">Transmembrane protein-like protein 2</fullName>
    </submittedName>
</protein>
<evidence type="ECO:0000256" key="3">
    <source>
        <dbReference type="ARBA" id="ARBA00022989"/>
    </source>
</evidence>
<evidence type="ECO:0000256" key="2">
    <source>
        <dbReference type="ARBA" id="ARBA00022692"/>
    </source>
</evidence>
<dbReference type="VEuPathDB" id="VectorBase:SSCA004372"/>
<evidence type="ECO:0000256" key="1">
    <source>
        <dbReference type="ARBA" id="ARBA00004141"/>
    </source>
</evidence>
<dbReference type="AlphaFoldDB" id="A0A131ZZ45"/>
<organism evidence="5 6">
    <name type="scientific">Sarcoptes scabiei</name>
    <name type="common">Itch mite</name>
    <name type="synonym">Acarus scabiei</name>
    <dbReference type="NCBI Taxonomy" id="52283"/>
    <lineage>
        <taxon>Eukaryota</taxon>
        <taxon>Metazoa</taxon>
        <taxon>Ecdysozoa</taxon>
        <taxon>Arthropoda</taxon>
        <taxon>Chelicerata</taxon>
        <taxon>Arachnida</taxon>
        <taxon>Acari</taxon>
        <taxon>Acariformes</taxon>
        <taxon>Sarcoptiformes</taxon>
        <taxon>Astigmata</taxon>
        <taxon>Psoroptidia</taxon>
        <taxon>Sarcoptoidea</taxon>
        <taxon>Sarcoptidae</taxon>
        <taxon>Sarcoptinae</taxon>
        <taxon>Sarcoptes</taxon>
    </lineage>
</organism>
<evidence type="ECO:0000313" key="6">
    <source>
        <dbReference type="Proteomes" id="UP000616769"/>
    </source>
</evidence>
<reference evidence="5 6" key="1">
    <citation type="journal article" date="2015" name="Parasit. Vectors">
        <title>Draft genome of the scabies mite.</title>
        <authorList>
            <person name="Rider S.D.Jr."/>
            <person name="Morgan M.S."/>
            <person name="Arlian L.G."/>
        </authorList>
    </citation>
    <scope>NUCLEOTIDE SEQUENCE [LARGE SCALE GENOMIC DNA]</scope>
    <source>
        <strain evidence="5">Arlian Lab</strain>
    </source>
</reference>
<sequence length="117" mass="13383">MKRFSNPLNQIDWSRRSTQSFDTVRLILQILFTNPKFVICFLFNQLGSVFFNLSLAYNPLTTTVPISNTLNFAVIALFGCFYEGVSLNKGNRIPYLVGDSNFDSSTNRTYVYPRSAF</sequence>
<gene>
    <name evidence="5" type="ORF">QR98_0023820</name>
</gene>
<dbReference type="Proteomes" id="UP000616769">
    <property type="component" value="Unassembled WGS sequence"/>
</dbReference>
<proteinExistence type="predicted"/>
<accession>A0A131ZZ45</accession>
<comment type="caution">
    <text evidence="5">The sequence shown here is derived from an EMBL/GenBank/DDBJ whole genome shotgun (WGS) entry which is preliminary data.</text>
</comment>
<evidence type="ECO:0000256" key="4">
    <source>
        <dbReference type="ARBA" id="ARBA00023136"/>
    </source>
</evidence>
<dbReference type="PANTHER" id="PTHR28668">
    <property type="entry name" value="TRANSMEMBRANE PROTEIN 234"/>
    <property type="match status" value="1"/>
</dbReference>
<dbReference type="EMBL" id="JXLN01006700">
    <property type="protein sequence ID" value="KPM03943.1"/>
    <property type="molecule type" value="Genomic_DNA"/>
</dbReference>